<dbReference type="EC" id="1.-.-.-" evidence="4"/>
<evidence type="ECO:0000256" key="2">
    <source>
        <dbReference type="SAM" id="MobiDB-lite"/>
    </source>
</evidence>
<evidence type="ECO:0000259" key="3">
    <source>
        <dbReference type="Pfam" id="PF01243"/>
    </source>
</evidence>
<dbReference type="PANTHER" id="PTHR35176">
    <property type="entry name" value="HEME OXYGENASE HI_0854-RELATED"/>
    <property type="match status" value="1"/>
</dbReference>
<dbReference type="InterPro" id="IPR024031">
    <property type="entry name" value="MSMEG_5819/OxyR"/>
</dbReference>
<dbReference type="Gene3D" id="2.30.110.10">
    <property type="entry name" value="Electron Transport, Fmn-binding Protein, Chain A"/>
    <property type="match status" value="1"/>
</dbReference>
<evidence type="ECO:0000313" key="4">
    <source>
        <dbReference type="EMBL" id="MBQ0828462.1"/>
    </source>
</evidence>
<dbReference type="GO" id="GO:0005829">
    <property type="term" value="C:cytosol"/>
    <property type="evidence" value="ECO:0007669"/>
    <property type="project" value="TreeGrafter"/>
</dbReference>
<dbReference type="InterPro" id="IPR052019">
    <property type="entry name" value="F420H2_bilvrd_red/Heme_oxyg"/>
</dbReference>
<dbReference type="GO" id="GO:0070967">
    <property type="term" value="F:coenzyme F420 binding"/>
    <property type="evidence" value="ECO:0007669"/>
    <property type="project" value="TreeGrafter"/>
</dbReference>
<dbReference type="InterPro" id="IPR011576">
    <property type="entry name" value="Pyridox_Oxase_N"/>
</dbReference>
<dbReference type="InterPro" id="IPR012349">
    <property type="entry name" value="Split_barrel_FMN-bd"/>
</dbReference>
<protein>
    <submittedName>
        <fullName evidence="4">PPOX class F420-dependent oxidoreductase</fullName>
        <ecNumber evidence="4">1.-.-.-</ecNumber>
    </submittedName>
</protein>
<accession>A0A941B3P7</accession>
<organism evidence="4 5">
    <name type="scientific">Streptomyces tagetis</name>
    <dbReference type="NCBI Taxonomy" id="2820809"/>
    <lineage>
        <taxon>Bacteria</taxon>
        <taxon>Bacillati</taxon>
        <taxon>Actinomycetota</taxon>
        <taxon>Actinomycetes</taxon>
        <taxon>Kitasatosporales</taxon>
        <taxon>Streptomycetaceae</taxon>
        <taxon>Streptomyces</taxon>
    </lineage>
</organism>
<keyword evidence="5" id="KW-1185">Reference proteome</keyword>
<feature type="domain" description="Pyridoxamine 5'-phosphate oxidase N-terminal" evidence="3">
    <location>
        <begin position="7"/>
        <end position="103"/>
    </location>
</feature>
<dbReference type="PANTHER" id="PTHR35176:SF6">
    <property type="entry name" value="HEME OXYGENASE HI_0854-RELATED"/>
    <property type="match status" value="1"/>
</dbReference>
<dbReference type="EMBL" id="JAGPNL010000005">
    <property type="protein sequence ID" value="MBQ0828462.1"/>
    <property type="molecule type" value="Genomic_DNA"/>
</dbReference>
<feature type="compositionally biased region" description="Polar residues" evidence="2">
    <location>
        <begin position="131"/>
        <end position="144"/>
    </location>
</feature>
<dbReference type="GO" id="GO:0016627">
    <property type="term" value="F:oxidoreductase activity, acting on the CH-CH group of donors"/>
    <property type="evidence" value="ECO:0007669"/>
    <property type="project" value="TreeGrafter"/>
</dbReference>
<gene>
    <name evidence="4" type="ORF">J5Y05_18460</name>
</gene>
<dbReference type="RefSeq" id="WP_210873890.1">
    <property type="nucleotide sequence ID" value="NZ_JAGPNL010000005.1"/>
</dbReference>
<evidence type="ECO:0000313" key="5">
    <source>
        <dbReference type="Proteomes" id="UP000677875"/>
    </source>
</evidence>
<reference evidence="4" key="1">
    <citation type="submission" date="2021-04" db="EMBL/GenBank/DDBJ databases">
        <title>Genome seq and assembly of Streptomyces sp. RG38.</title>
        <authorList>
            <person name="Chhetri G."/>
        </authorList>
    </citation>
    <scope>NUCLEOTIDE SEQUENCE</scope>
    <source>
        <strain evidence="4">RG38</strain>
    </source>
</reference>
<dbReference type="Proteomes" id="UP000677875">
    <property type="component" value="Unassembled WGS sequence"/>
</dbReference>
<proteinExistence type="predicted"/>
<dbReference type="Pfam" id="PF01243">
    <property type="entry name" value="PNPOx_N"/>
    <property type="match status" value="1"/>
</dbReference>
<dbReference type="NCBIfam" id="TIGR04023">
    <property type="entry name" value="PPOX_MSMEG_5819"/>
    <property type="match status" value="1"/>
</dbReference>
<dbReference type="SUPFAM" id="SSF50475">
    <property type="entry name" value="FMN-binding split barrel"/>
    <property type="match status" value="1"/>
</dbReference>
<evidence type="ECO:0000256" key="1">
    <source>
        <dbReference type="ARBA" id="ARBA00023002"/>
    </source>
</evidence>
<sequence length="144" mass="15538">MSVFTANEQTYLDSQLLGRLATIAPDGAPQARPVAFVYNREHDTIDIGGHNLVASRKYRNIQADPRVSLVVDDLASTTPWNPRGVEIRGTAELLAAEPPQPGFDAALIRIRPARVLAWGLDTDPYEPPNARNVTTGPPSTPTAG</sequence>
<feature type="region of interest" description="Disordered" evidence="2">
    <location>
        <begin position="122"/>
        <end position="144"/>
    </location>
</feature>
<dbReference type="AlphaFoldDB" id="A0A941B3P7"/>
<keyword evidence="1 4" id="KW-0560">Oxidoreductase</keyword>
<name>A0A941B3P7_9ACTN</name>
<comment type="caution">
    <text evidence="4">The sequence shown here is derived from an EMBL/GenBank/DDBJ whole genome shotgun (WGS) entry which is preliminary data.</text>
</comment>